<sequence length="129" mass="14211">MGRIGGCRPMDRATGWAKLSCLKWLGLEPVDLTEIGSLLVQQSLSVDQLARLRSYLKDNSRKTIRKIVEQLTLALYRGDTHHPNQGIQCKVTAGSHGSNALFLEETTSTSPDRQTTVENGCASAQFDNH</sequence>
<reference evidence="1 2" key="1">
    <citation type="submission" date="2019-05" db="EMBL/GenBank/DDBJ databases">
        <title>Emergence of the Ug99 lineage of the wheat stem rust pathogen through somatic hybridization.</title>
        <authorList>
            <person name="Li F."/>
            <person name="Upadhyaya N.M."/>
            <person name="Sperschneider J."/>
            <person name="Matny O."/>
            <person name="Nguyen-Phuc H."/>
            <person name="Mago R."/>
            <person name="Raley C."/>
            <person name="Miller M.E."/>
            <person name="Silverstein K.A.T."/>
            <person name="Henningsen E."/>
            <person name="Hirsch C.D."/>
            <person name="Visser B."/>
            <person name="Pretorius Z.A."/>
            <person name="Steffenson B.J."/>
            <person name="Schwessinger B."/>
            <person name="Dodds P.N."/>
            <person name="Figueroa M."/>
        </authorList>
    </citation>
    <scope>NUCLEOTIDE SEQUENCE [LARGE SCALE GENOMIC DNA]</scope>
    <source>
        <strain evidence="1">21-0</strain>
    </source>
</reference>
<organism evidence="1 2">
    <name type="scientific">Puccinia graminis f. sp. tritici</name>
    <dbReference type="NCBI Taxonomy" id="56615"/>
    <lineage>
        <taxon>Eukaryota</taxon>
        <taxon>Fungi</taxon>
        <taxon>Dikarya</taxon>
        <taxon>Basidiomycota</taxon>
        <taxon>Pucciniomycotina</taxon>
        <taxon>Pucciniomycetes</taxon>
        <taxon>Pucciniales</taxon>
        <taxon>Pucciniaceae</taxon>
        <taxon>Puccinia</taxon>
    </lineage>
</organism>
<dbReference type="AlphaFoldDB" id="A0A5B0N1R5"/>
<proteinExistence type="predicted"/>
<evidence type="ECO:0000313" key="1">
    <source>
        <dbReference type="EMBL" id="KAA1083171.1"/>
    </source>
</evidence>
<keyword evidence="2" id="KW-1185">Reference proteome</keyword>
<evidence type="ECO:0000313" key="2">
    <source>
        <dbReference type="Proteomes" id="UP000324748"/>
    </source>
</evidence>
<dbReference type="EMBL" id="VSWC01000119">
    <property type="protein sequence ID" value="KAA1083171.1"/>
    <property type="molecule type" value="Genomic_DNA"/>
</dbReference>
<protein>
    <submittedName>
        <fullName evidence="1">Uncharacterized protein</fullName>
    </submittedName>
</protein>
<gene>
    <name evidence="1" type="ORF">PGT21_026941</name>
</gene>
<name>A0A5B0N1R5_PUCGR</name>
<comment type="caution">
    <text evidence="1">The sequence shown here is derived from an EMBL/GenBank/DDBJ whole genome shotgun (WGS) entry which is preliminary data.</text>
</comment>
<accession>A0A5B0N1R5</accession>
<dbReference type="Proteomes" id="UP000324748">
    <property type="component" value="Unassembled WGS sequence"/>
</dbReference>